<dbReference type="InterPro" id="IPR011009">
    <property type="entry name" value="Kinase-like_dom_sf"/>
</dbReference>
<dbReference type="CDD" id="cd13970">
    <property type="entry name" value="ABC1_ADCK3"/>
    <property type="match status" value="1"/>
</dbReference>
<dbReference type="Pfam" id="PF03109">
    <property type="entry name" value="ABC1"/>
    <property type="match status" value="1"/>
</dbReference>
<keyword evidence="2" id="KW-0808">Transferase</keyword>
<keyword evidence="2" id="KW-0418">Kinase</keyword>
<evidence type="ECO:0000313" key="3">
    <source>
        <dbReference type="Proteomes" id="UP000279275"/>
    </source>
</evidence>
<dbReference type="InterPro" id="IPR034646">
    <property type="entry name" value="ADCK3_dom"/>
</dbReference>
<dbReference type="EMBL" id="RFFH01000001">
    <property type="protein sequence ID" value="RMI35622.1"/>
    <property type="molecule type" value="Genomic_DNA"/>
</dbReference>
<dbReference type="PANTHER" id="PTHR43173:SF19">
    <property type="entry name" value="AARF DOMAIN-CONTAINING PROTEIN KINASE 1"/>
    <property type="match status" value="1"/>
</dbReference>
<organism evidence="2 3">
    <name type="scientific">Nocardia stercoris</name>
    <dbReference type="NCBI Taxonomy" id="2483361"/>
    <lineage>
        <taxon>Bacteria</taxon>
        <taxon>Bacillati</taxon>
        <taxon>Actinomycetota</taxon>
        <taxon>Actinomycetes</taxon>
        <taxon>Mycobacteriales</taxon>
        <taxon>Nocardiaceae</taxon>
        <taxon>Nocardia</taxon>
    </lineage>
</organism>
<protein>
    <submittedName>
        <fullName evidence="2">AarF/ABC1/UbiB kinase family protein</fullName>
    </submittedName>
</protein>
<evidence type="ECO:0000313" key="2">
    <source>
        <dbReference type="EMBL" id="RMI35622.1"/>
    </source>
</evidence>
<reference evidence="2 3" key="1">
    <citation type="submission" date="2018-10" db="EMBL/GenBank/DDBJ databases">
        <title>Isolation from cow dung.</title>
        <authorList>
            <person name="Ling L."/>
        </authorList>
    </citation>
    <scope>NUCLEOTIDE SEQUENCE [LARGE SCALE GENOMIC DNA]</scope>
    <source>
        <strain evidence="2 3">NEAU-LL90</strain>
    </source>
</reference>
<dbReference type="SUPFAM" id="SSF56112">
    <property type="entry name" value="Protein kinase-like (PK-like)"/>
    <property type="match status" value="1"/>
</dbReference>
<dbReference type="PANTHER" id="PTHR43173">
    <property type="entry name" value="ABC1 FAMILY PROTEIN"/>
    <property type="match status" value="1"/>
</dbReference>
<sequence length="429" mass="47639">MIGRSAEVRARIADEQVLAMATQMVRVLGDLKGLAMKFGQFLSMFDLELVPPEHREGFQQQLAALRDRAPAVDFAAISAVIEEDLGAPTEHWFADFDPVPIAAASIGQVHRARLADGTEVVVKVQYPGIDQAVRADLRNIGLLRGMVAQLVPGFTVAVFDEFRTHIESELDYLAEARTQQHVAELYRDHPFICVPQAFPELSSRRVLVTEYAPGLDFAAMRELPAAERDRIGEIVYRFYVGSLFELSEFCGDPHPGNILLRDDGRVVFLDFGLYKRMDAAALDVERTCLRAAAEERVADLYRLLVAAGIVDESAGVSAAEAFDYVLSASQWCLVDDELPITPELACGAVLLAIDPRLAQFAGMKRQNLPPEHLLSRRADLHTFGLLGQLRATANWHRIAREWLYGDPPQTECGVLHQNWKAARTPQPVD</sequence>
<gene>
    <name evidence="2" type="ORF">EBN03_05155</name>
</gene>
<comment type="caution">
    <text evidence="2">The sequence shown here is derived from an EMBL/GenBank/DDBJ whole genome shotgun (WGS) entry which is preliminary data.</text>
</comment>
<dbReference type="GO" id="GO:0016301">
    <property type="term" value="F:kinase activity"/>
    <property type="evidence" value="ECO:0007669"/>
    <property type="project" value="UniProtKB-KW"/>
</dbReference>
<dbReference type="InterPro" id="IPR051130">
    <property type="entry name" value="Mito_struct-func_regulator"/>
</dbReference>
<proteinExistence type="predicted"/>
<dbReference type="InterPro" id="IPR004147">
    <property type="entry name" value="ABC1_dom"/>
</dbReference>
<keyword evidence="3" id="KW-1185">Reference proteome</keyword>
<accession>A0A3M2LDT0</accession>
<name>A0A3M2LDT0_9NOCA</name>
<dbReference type="AlphaFoldDB" id="A0A3M2LDT0"/>
<evidence type="ECO:0000259" key="1">
    <source>
        <dbReference type="Pfam" id="PF03109"/>
    </source>
</evidence>
<dbReference type="Proteomes" id="UP000279275">
    <property type="component" value="Unassembled WGS sequence"/>
</dbReference>
<feature type="domain" description="ABC1 atypical kinase-like" evidence="1">
    <location>
        <begin position="65"/>
        <end position="283"/>
    </location>
</feature>
<dbReference type="OrthoDB" id="9795390at2"/>